<comment type="similarity">
    <text evidence="1">Belongs to the peptidase S51 family.</text>
</comment>
<evidence type="ECO:0000313" key="6">
    <source>
        <dbReference type="Proteomes" id="UP000320055"/>
    </source>
</evidence>
<evidence type="ECO:0000313" key="5">
    <source>
        <dbReference type="EMBL" id="VEP12804.1"/>
    </source>
</evidence>
<keyword evidence="3 5" id="KW-0378">Hydrolase</keyword>
<evidence type="ECO:0000256" key="4">
    <source>
        <dbReference type="ARBA" id="ARBA00022825"/>
    </source>
</evidence>
<name>A0A563VMX1_9CYAN</name>
<dbReference type="OrthoDB" id="9778515at2"/>
<evidence type="ECO:0000256" key="3">
    <source>
        <dbReference type="ARBA" id="ARBA00022801"/>
    </source>
</evidence>
<dbReference type="EC" id="3.4.21.-" evidence="5"/>
<dbReference type="InterPro" id="IPR005320">
    <property type="entry name" value="Peptidase_S51"/>
</dbReference>
<gene>
    <name evidence="5" type="primary">ygaJ</name>
    <name evidence="5" type="ORF">H1P_1660009</name>
</gene>
<evidence type="ECO:0000256" key="2">
    <source>
        <dbReference type="ARBA" id="ARBA00022670"/>
    </source>
</evidence>
<dbReference type="CDD" id="cd03146">
    <property type="entry name" value="GAT1_Peptidase_E"/>
    <property type="match status" value="1"/>
</dbReference>
<dbReference type="RefSeq" id="WP_144870903.1">
    <property type="nucleotide sequence ID" value="NZ_LR213917.1"/>
</dbReference>
<reference evidence="5 6" key="1">
    <citation type="submission" date="2019-01" db="EMBL/GenBank/DDBJ databases">
        <authorList>
            <person name="Brito A."/>
        </authorList>
    </citation>
    <scope>NUCLEOTIDE SEQUENCE [LARGE SCALE GENOMIC DNA]</scope>
    <source>
        <strain evidence="5">1</strain>
    </source>
</reference>
<dbReference type="InterPro" id="IPR029062">
    <property type="entry name" value="Class_I_gatase-like"/>
</dbReference>
<dbReference type="Proteomes" id="UP000320055">
    <property type="component" value="Unassembled WGS sequence"/>
</dbReference>
<keyword evidence="6" id="KW-1185">Reference proteome</keyword>
<dbReference type="PANTHER" id="PTHR20842:SF0">
    <property type="entry name" value="ALPHA-ASPARTYL DIPEPTIDASE"/>
    <property type="match status" value="1"/>
</dbReference>
<sequence>MVSKLIAIGGGGFLMGSENQLLDRYCLNSTGKTIPKVCFIPTASGDSEDFLSRFYRAFSRYSCEPSHLTFFRKPRVGSIPFNDIEQHLLNQDLIYVGGGNTRAMLAVWQEWKIGNILKRAWQSGVLLAGMSAGAICWFEYGGSDSTYSGKLSPLKGLGLIPGSCTPHYDGEINRRSDFHFLIESGKLPSGIGIDDGAAVLFEGQQLLEVVASKAKVKAYKVKLEDGQIVEKSISARYLG</sequence>
<protein>
    <submittedName>
        <fullName evidence="5">Uncharacterized peptidase YgaJ</fullName>
        <ecNumber evidence="5">3.4.21.-</ecNumber>
    </submittedName>
</protein>
<dbReference type="GO" id="GO:0006508">
    <property type="term" value="P:proteolysis"/>
    <property type="evidence" value="ECO:0007669"/>
    <property type="project" value="UniProtKB-KW"/>
</dbReference>
<keyword evidence="2" id="KW-0645">Protease</keyword>
<dbReference type="Gene3D" id="3.40.50.880">
    <property type="match status" value="1"/>
</dbReference>
<dbReference type="Pfam" id="PF03575">
    <property type="entry name" value="Peptidase_S51"/>
    <property type="match status" value="1"/>
</dbReference>
<dbReference type="AlphaFoldDB" id="A0A563VMX1"/>
<dbReference type="GO" id="GO:0008236">
    <property type="term" value="F:serine-type peptidase activity"/>
    <property type="evidence" value="ECO:0007669"/>
    <property type="project" value="UniProtKB-KW"/>
</dbReference>
<organism evidence="5 6">
    <name type="scientific">Hyella patelloides LEGE 07179</name>
    <dbReference type="NCBI Taxonomy" id="945734"/>
    <lineage>
        <taxon>Bacteria</taxon>
        <taxon>Bacillati</taxon>
        <taxon>Cyanobacteriota</taxon>
        <taxon>Cyanophyceae</taxon>
        <taxon>Pleurocapsales</taxon>
        <taxon>Hyellaceae</taxon>
        <taxon>Hyella</taxon>
    </lineage>
</organism>
<accession>A0A563VMX1</accession>
<dbReference type="PANTHER" id="PTHR20842">
    <property type="entry name" value="PROTEASE S51 ALPHA-ASPARTYL DIPEPTIDASE"/>
    <property type="match status" value="1"/>
</dbReference>
<keyword evidence="4" id="KW-0720">Serine protease</keyword>
<dbReference type="EMBL" id="CAACVJ010000075">
    <property type="protein sequence ID" value="VEP12804.1"/>
    <property type="molecule type" value="Genomic_DNA"/>
</dbReference>
<dbReference type="SUPFAM" id="SSF52317">
    <property type="entry name" value="Class I glutamine amidotransferase-like"/>
    <property type="match status" value="1"/>
</dbReference>
<evidence type="ECO:0000256" key="1">
    <source>
        <dbReference type="ARBA" id="ARBA00006534"/>
    </source>
</evidence>
<proteinExistence type="inferred from homology"/>